<reference evidence="3" key="1">
    <citation type="submission" date="2020-08" db="EMBL/GenBank/DDBJ databases">
        <authorList>
            <person name="Li P."/>
        </authorList>
    </citation>
    <scope>NUCLEOTIDE SEQUENCE</scope>
    <source>
        <strain evidence="3">Cluster-2393.7143</strain>
    </source>
</reference>
<evidence type="ECO:0000256" key="2">
    <source>
        <dbReference type="SAM" id="SignalP"/>
    </source>
</evidence>
<dbReference type="SMART" id="SM00708">
    <property type="entry name" value="PhBP"/>
    <property type="match status" value="1"/>
</dbReference>
<dbReference type="CDD" id="cd23992">
    <property type="entry name" value="PBP_GOBP"/>
    <property type="match status" value="1"/>
</dbReference>
<dbReference type="GO" id="GO:0005549">
    <property type="term" value="F:odorant binding"/>
    <property type="evidence" value="ECO:0007669"/>
    <property type="project" value="InterPro"/>
</dbReference>
<sequence length="149" mass="16997">MTTYLLVFVKIFLIQARTPEEIKGWFMQQGLACNNEYPITPEQMKMLQRHKIPDSENVKCLLACVFKKAQWLTDTGSFDIEKAKAISNEEFANSPEKKENAAKLFEECKSVNDKPVADGTKGCDRSYLATHCLVDNAPKFGFDLKHIHH</sequence>
<feature type="chain" id="PRO_5035438172" evidence="2">
    <location>
        <begin position="17"/>
        <end position="149"/>
    </location>
</feature>
<organism evidence="3">
    <name type="scientific">Corcyra cephalonica</name>
    <name type="common">Rice moth</name>
    <dbReference type="NCBI Taxonomy" id="139036"/>
    <lineage>
        <taxon>Eukaryota</taxon>
        <taxon>Metazoa</taxon>
        <taxon>Ecdysozoa</taxon>
        <taxon>Arthropoda</taxon>
        <taxon>Hexapoda</taxon>
        <taxon>Insecta</taxon>
        <taxon>Pterygota</taxon>
        <taxon>Neoptera</taxon>
        <taxon>Endopterygota</taxon>
        <taxon>Lepidoptera</taxon>
        <taxon>Glossata</taxon>
        <taxon>Ditrysia</taxon>
        <taxon>Pyraloidea</taxon>
        <taxon>Pyralidae</taxon>
        <taxon>Galleriinae</taxon>
        <taxon>Corcyra</taxon>
    </lineage>
</organism>
<evidence type="ECO:0000256" key="1">
    <source>
        <dbReference type="ARBA" id="ARBA00022729"/>
    </source>
</evidence>
<feature type="signal peptide" evidence="2">
    <location>
        <begin position="1"/>
        <end position="16"/>
    </location>
</feature>
<dbReference type="SUPFAM" id="SSF47565">
    <property type="entry name" value="Insect pheromone/odorant-binding proteins"/>
    <property type="match status" value="1"/>
</dbReference>
<dbReference type="SMR" id="A0A8K1UB64"/>
<accession>A0A8K1UB64</accession>
<dbReference type="AlphaFoldDB" id="A0A8K1UB64"/>
<proteinExistence type="evidence at transcript level"/>
<name>A0A8K1UB64_CORCP</name>
<dbReference type="Gene3D" id="1.10.238.20">
    <property type="entry name" value="Pheromone/general odorant binding protein domain"/>
    <property type="match status" value="1"/>
</dbReference>
<dbReference type="PANTHER" id="PTHR11857">
    <property type="entry name" value="ODORANT BINDING PROTEIN-RELATED"/>
    <property type="match status" value="1"/>
</dbReference>
<dbReference type="GO" id="GO:0005615">
    <property type="term" value="C:extracellular space"/>
    <property type="evidence" value="ECO:0007669"/>
    <property type="project" value="TreeGrafter"/>
</dbReference>
<dbReference type="Pfam" id="PF01395">
    <property type="entry name" value="PBP_GOBP"/>
    <property type="match status" value="1"/>
</dbReference>
<keyword evidence="1 2" id="KW-0732">Signal</keyword>
<protein>
    <submittedName>
        <fullName evidence="3">Putative odorant binding protein 6</fullName>
    </submittedName>
</protein>
<dbReference type="InterPro" id="IPR036728">
    <property type="entry name" value="PBP_GOBP_sf"/>
</dbReference>
<dbReference type="InterPro" id="IPR006170">
    <property type="entry name" value="PBP/GOBP"/>
</dbReference>
<evidence type="ECO:0000313" key="3">
    <source>
        <dbReference type="EMBL" id="UDM59893.1"/>
    </source>
</evidence>
<dbReference type="GO" id="GO:0007608">
    <property type="term" value="P:sensory perception of smell"/>
    <property type="evidence" value="ECO:0007669"/>
    <property type="project" value="TreeGrafter"/>
</dbReference>
<dbReference type="EMBL" id="MT849327">
    <property type="protein sequence ID" value="UDM59893.1"/>
    <property type="molecule type" value="mRNA"/>
</dbReference>